<comment type="caution">
    <text evidence="3">The sequence shown here is derived from an EMBL/GenBank/DDBJ whole genome shotgun (WGS) entry which is preliminary data.</text>
</comment>
<feature type="coiled-coil region" evidence="1">
    <location>
        <begin position="225"/>
        <end position="281"/>
    </location>
</feature>
<dbReference type="VEuPathDB" id="ToxoDB:CSUI_005722"/>
<sequence>MLSQRRSGRTSPQLAHDAVECRSAAASQAASDLQHQLHLRQAEIEQRDFALLAMQSNIESTKAILKQQQSELQWLSRQRDVANRIITHLRNELEFTKRAVAQPTPTVCARCGSSEAPADPRAHIEANGEACKTRRTRGGVWRQLDEAKDRIRQLTKENMEAKEAVSRLSVMLRDREDLDRRRAEEANQAMMLYEDIECARRKAGEKLQKETRLLTKEKECLRVELREKSSDVYTLEKNLKELQTQLTQSQWELEDTQRQQKKRLLAQSQEHEKEINLLEERMRKSSVPLPSRGSSSLLCRNQREREQSCRKTFGTCSSGN</sequence>
<evidence type="ECO:0000256" key="2">
    <source>
        <dbReference type="SAM" id="MobiDB-lite"/>
    </source>
</evidence>
<keyword evidence="4" id="KW-1185">Reference proteome</keyword>
<evidence type="ECO:0000313" key="3">
    <source>
        <dbReference type="EMBL" id="PHJ20447.1"/>
    </source>
</evidence>
<dbReference type="EMBL" id="MIGC01002756">
    <property type="protein sequence ID" value="PHJ20447.1"/>
    <property type="molecule type" value="Genomic_DNA"/>
</dbReference>
<name>A0A2C6KSU1_9APIC</name>
<feature type="region of interest" description="Disordered" evidence="2">
    <location>
        <begin position="282"/>
        <end position="305"/>
    </location>
</feature>
<protein>
    <submittedName>
        <fullName evidence="3">Uncharacterized protein</fullName>
    </submittedName>
</protein>
<dbReference type="RefSeq" id="XP_067922135.1">
    <property type="nucleotide sequence ID" value="XM_068065892.1"/>
</dbReference>
<gene>
    <name evidence="3" type="ORF">CSUI_005722</name>
</gene>
<evidence type="ECO:0000256" key="1">
    <source>
        <dbReference type="SAM" id="Coils"/>
    </source>
</evidence>
<dbReference type="AlphaFoldDB" id="A0A2C6KSU1"/>
<keyword evidence="1" id="KW-0175">Coiled coil</keyword>
<reference evidence="3 4" key="1">
    <citation type="journal article" date="2017" name="Int. J. Parasitol.">
        <title>The genome of the protozoan parasite Cystoisospora suis and a reverse vaccinology approach to identify vaccine candidates.</title>
        <authorList>
            <person name="Palmieri N."/>
            <person name="Shrestha A."/>
            <person name="Ruttkowski B."/>
            <person name="Beck T."/>
            <person name="Vogl C."/>
            <person name="Tomley F."/>
            <person name="Blake D.P."/>
            <person name="Joachim A."/>
        </authorList>
    </citation>
    <scope>NUCLEOTIDE SEQUENCE [LARGE SCALE GENOMIC DNA]</scope>
    <source>
        <strain evidence="3 4">Wien I</strain>
    </source>
</reference>
<dbReference type="GeneID" id="94429103"/>
<accession>A0A2C6KSU1</accession>
<dbReference type="Proteomes" id="UP000221165">
    <property type="component" value="Unassembled WGS sequence"/>
</dbReference>
<dbReference type="OrthoDB" id="331660at2759"/>
<organism evidence="3 4">
    <name type="scientific">Cystoisospora suis</name>
    <dbReference type="NCBI Taxonomy" id="483139"/>
    <lineage>
        <taxon>Eukaryota</taxon>
        <taxon>Sar</taxon>
        <taxon>Alveolata</taxon>
        <taxon>Apicomplexa</taxon>
        <taxon>Conoidasida</taxon>
        <taxon>Coccidia</taxon>
        <taxon>Eucoccidiorida</taxon>
        <taxon>Eimeriorina</taxon>
        <taxon>Sarcocystidae</taxon>
        <taxon>Cystoisospora</taxon>
    </lineage>
</organism>
<feature type="coiled-coil region" evidence="1">
    <location>
        <begin position="144"/>
        <end position="171"/>
    </location>
</feature>
<feature type="compositionally biased region" description="Low complexity" evidence="2">
    <location>
        <begin position="285"/>
        <end position="298"/>
    </location>
</feature>
<proteinExistence type="predicted"/>
<evidence type="ECO:0000313" key="4">
    <source>
        <dbReference type="Proteomes" id="UP000221165"/>
    </source>
</evidence>